<accession>A0A382RW43</accession>
<dbReference type="PANTHER" id="PTHR47199">
    <property type="entry name" value="PHOTOSYSTEM II STABILITY/ASSEMBLY FACTOR HCF136, CHLOROPLASTIC"/>
    <property type="match status" value="1"/>
</dbReference>
<dbReference type="EMBL" id="UINC01124249">
    <property type="protein sequence ID" value="SVD01267.1"/>
    <property type="molecule type" value="Genomic_DNA"/>
</dbReference>
<sequence>MSLVSLSISNPMPYRVNRVVAVASLLVLLALISPAQAVGYRSSWNVVESGTEADLLTTEVYGEYGIWAFGKDGVMVKSSDNGSTWELTDSPTSSDLLYSDSAHGALVVAAADGLVLIKQEIEVEWLDISLQAGSQVNGIALTSNRSVVAVGAGGSIWKYDNGIWEGISSGVDSDLMAVSFLDNTLGVAVGASGTILFSDDEGTTWDYRDAPSEASASVITSVVFFSDVRIYATTNDGQVLISSRDGAIDVGFLWTSVTF</sequence>
<feature type="domain" description="Photosynthesis system II assembly factor Ycf48/Hcf136-like" evidence="1">
    <location>
        <begin position="163"/>
        <end position="245"/>
    </location>
</feature>
<feature type="non-terminal residue" evidence="2">
    <location>
        <position position="259"/>
    </location>
</feature>
<reference evidence="2" key="1">
    <citation type="submission" date="2018-05" db="EMBL/GenBank/DDBJ databases">
        <authorList>
            <person name="Lanie J.A."/>
            <person name="Ng W.-L."/>
            <person name="Kazmierczak K.M."/>
            <person name="Andrzejewski T.M."/>
            <person name="Davidsen T.M."/>
            <person name="Wayne K.J."/>
            <person name="Tettelin H."/>
            <person name="Glass J.I."/>
            <person name="Rusch D."/>
            <person name="Podicherti R."/>
            <person name="Tsui H.-C.T."/>
            <person name="Winkler M.E."/>
        </authorList>
    </citation>
    <scope>NUCLEOTIDE SEQUENCE</scope>
</reference>
<dbReference type="AlphaFoldDB" id="A0A382RW43"/>
<feature type="non-terminal residue" evidence="2">
    <location>
        <position position="1"/>
    </location>
</feature>
<organism evidence="2">
    <name type="scientific">marine metagenome</name>
    <dbReference type="NCBI Taxonomy" id="408172"/>
    <lineage>
        <taxon>unclassified sequences</taxon>
        <taxon>metagenomes</taxon>
        <taxon>ecological metagenomes</taxon>
    </lineage>
</organism>
<proteinExistence type="predicted"/>
<dbReference type="PANTHER" id="PTHR47199:SF2">
    <property type="entry name" value="PHOTOSYSTEM II STABILITY_ASSEMBLY FACTOR HCF136, CHLOROPLASTIC"/>
    <property type="match status" value="1"/>
</dbReference>
<name>A0A382RW43_9ZZZZ</name>
<protein>
    <recommendedName>
        <fullName evidence="1">Photosynthesis system II assembly factor Ycf48/Hcf136-like domain-containing protein</fullName>
    </recommendedName>
</protein>
<dbReference type="InterPro" id="IPR036278">
    <property type="entry name" value="Sialidase_sf"/>
</dbReference>
<dbReference type="SUPFAM" id="SSF50939">
    <property type="entry name" value="Sialidases"/>
    <property type="match status" value="1"/>
</dbReference>
<evidence type="ECO:0000259" key="1">
    <source>
        <dbReference type="Pfam" id="PF14870"/>
    </source>
</evidence>
<gene>
    <name evidence="2" type="ORF">METZ01_LOCUS354121</name>
</gene>
<evidence type="ECO:0000313" key="2">
    <source>
        <dbReference type="EMBL" id="SVD01267.1"/>
    </source>
</evidence>
<dbReference type="InterPro" id="IPR028203">
    <property type="entry name" value="PSII_CF48-like_dom"/>
</dbReference>
<dbReference type="Pfam" id="PF14870">
    <property type="entry name" value="PSII_BNR"/>
    <property type="match status" value="1"/>
</dbReference>